<organism evidence="3 4">
    <name type="scientific">Desulfoluna spongiiphila</name>
    <dbReference type="NCBI Taxonomy" id="419481"/>
    <lineage>
        <taxon>Bacteria</taxon>
        <taxon>Pseudomonadati</taxon>
        <taxon>Thermodesulfobacteriota</taxon>
        <taxon>Desulfobacteria</taxon>
        <taxon>Desulfobacterales</taxon>
        <taxon>Desulfolunaceae</taxon>
        <taxon>Desulfoluna</taxon>
    </lineage>
</organism>
<evidence type="ECO:0000313" key="4">
    <source>
        <dbReference type="Proteomes" id="UP000198870"/>
    </source>
</evidence>
<keyword evidence="1" id="KW-0732">Signal</keyword>
<accession>A0A1G5D705</accession>
<dbReference type="Pfam" id="PF19657">
    <property type="entry name" value="DUF6160"/>
    <property type="match status" value="1"/>
</dbReference>
<dbReference type="RefSeq" id="WP_092209683.1">
    <property type="nucleotide sequence ID" value="NZ_FMUX01000004.1"/>
</dbReference>
<feature type="chain" id="PRO_5011688990" description="DUF6160 domain-containing protein" evidence="1">
    <location>
        <begin position="24"/>
        <end position="288"/>
    </location>
</feature>
<gene>
    <name evidence="3" type="ORF">SAMN05216233_10416</name>
</gene>
<name>A0A1G5D705_9BACT</name>
<protein>
    <recommendedName>
        <fullName evidence="2">DUF6160 domain-containing protein</fullName>
    </recommendedName>
</protein>
<feature type="domain" description="DUF6160" evidence="2">
    <location>
        <begin position="7"/>
        <end position="77"/>
    </location>
</feature>
<proteinExistence type="predicted"/>
<dbReference type="Proteomes" id="UP000198870">
    <property type="component" value="Unassembled WGS sequence"/>
</dbReference>
<keyword evidence="4" id="KW-1185">Reference proteome</keyword>
<dbReference type="EMBL" id="FMUX01000004">
    <property type="protein sequence ID" value="SCY10318.1"/>
    <property type="molecule type" value="Genomic_DNA"/>
</dbReference>
<evidence type="ECO:0000259" key="2">
    <source>
        <dbReference type="Pfam" id="PF19657"/>
    </source>
</evidence>
<evidence type="ECO:0000313" key="3">
    <source>
        <dbReference type="EMBL" id="SCY10318.1"/>
    </source>
</evidence>
<reference evidence="3 4" key="1">
    <citation type="submission" date="2016-10" db="EMBL/GenBank/DDBJ databases">
        <authorList>
            <person name="de Groot N.N."/>
        </authorList>
    </citation>
    <scope>NUCLEOTIDE SEQUENCE [LARGE SCALE GENOMIC DNA]</scope>
    <source>
        <strain evidence="3 4">AA1</strain>
    </source>
</reference>
<evidence type="ECO:0000256" key="1">
    <source>
        <dbReference type="SAM" id="SignalP"/>
    </source>
</evidence>
<dbReference type="InterPro" id="IPR046158">
    <property type="entry name" value="DUF6160"/>
</dbReference>
<dbReference type="OrthoDB" id="5427504at2"/>
<sequence length="288" mass="28688">MKKSVLSLIVGAAITIAPMTASALSPMSTDSLKDATGQAGVSIALDNIVLYQSVGETTYTDTDGYYDMDAANGMGGNAEGAAASVVIGNKEKMVTIYAILDDTDRGGKLARSYGSASLLNNGEAIGDIGIDQGDIRPLNIDVASRTQVLSAGMMFNASGIAVAGQDAAVAASTADITTAVQADFVASGAADYATWAAEEVSPGVTNYDASVAAFAAGGGNTAAIAYAGTQVAGVVIGLPTVEICTTADSYDVGIASSGAHNDGAKFIHISKGQSVMAILGGTVEIAAH</sequence>
<feature type="signal peptide" evidence="1">
    <location>
        <begin position="1"/>
        <end position="23"/>
    </location>
</feature>
<dbReference type="AlphaFoldDB" id="A0A1G5D705"/>